<comment type="cofactor">
    <cofactor evidence="1">
        <name>Mn(2+)</name>
        <dbReference type="ChEBI" id="CHEBI:29035"/>
    </cofactor>
</comment>
<keyword evidence="4" id="KW-0548">Nucleotidyltransferase</keyword>
<keyword evidence="3" id="KW-0808">Transferase</keyword>
<dbReference type="SUPFAM" id="SSF53448">
    <property type="entry name" value="Nucleotide-diphospho-sugar transferases"/>
    <property type="match status" value="1"/>
</dbReference>
<evidence type="ECO:0000256" key="6">
    <source>
        <dbReference type="ARBA" id="ARBA00039080"/>
    </source>
</evidence>
<dbReference type="Pfam" id="PF01704">
    <property type="entry name" value="UDPGP"/>
    <property type="match status" value="1"/>
</dbReference>
<name>A0AB34JJW3_PRYPA</name>
<dbReference type="GO" id="GO:0051748">
    <property type="term" value="F:UTP-monosaccharide-1-phosphate uridylyltransferase activity"/>
    <property type="evidence" value="ECO:0007669"/>
    <property type="project" value="UniProtKB-EC"/>
</dbReference>
<protein>
    <recommendedName>
        <fullName evidence="6">UTP-monosaccharide-1-phosphate uridylyltransferase</fullName>
        <ecNumber evidence="6">2.7.7.64</ecNumber>
    </recommendedName>
</protein>
<dbReference type="InterPro" id="IPR029044">
    <property type="entry name" value="Nucleotide-diphossugar_trans"/>
</dbReference>
<accession>A0AB34JJW3</accession>
<evidence type="ECO:0000256" key="4">
    <source>
        <dbReference type="ARBA" id="ARBA00022695"/>
    </source>
</evidence>
<comment type="cofactor">
    <cofactor evidence="2">
        <name>Mg(2+)</name>
        <dbReference type="ChEBI" id="CHEBI:18420"/>
    </cofactor>
</comment>
<evidence type="ECO:0000256" key="8">
    <source>
        <dbReference type="SAM" id="MobiDB-lite"/>
    </source>
</evidence>
<evidence type="ECO:0000313" key="10">
    <source>
        <dbReference type="Proteomes" id="UP001515480"/>
    </source>
</evidence>
<evidence type="ECO:0000256" key="5">
    <source>
        <dbReference type="ARBA" id="ARBA00038047"/>
    </source>
</evidence>
<feature type="compositionally biased region" description="Pro residues" evidence="8">
    <location>
        <begin position="71"/>
        <end position="92"/>
    </location>
</feature>
<evidence type="ECO:0000256" key="1">
    <source>
        <dbReference type="ARBA" id="ARBA00001936"/>
    </source>
</evidence>
<feature type="region of interest" description="Disordered" evidence="8">
    <location>
        <begin position="1"/>
        <end position="93"/>
    </location>
</feature>
<comment type="similarity">
    <text evidence="5">Belongs to the USP family.</text>
</comment>
<dbReference type="Proteomes" id="UP001515480">
    <property type="component" value="Unassembled WGS sequence"/>
</dbReference>
<dbReference type="InterPro" id="IPR002618">
    <property type="entry name" value="UDPGP_fam"/>
</dbReference>
<dbReference type="PANTHER" id="PTHR11952:SF9">
    <property type="entry name" value="UDP-SUGAR PYROPHOSPHORYLASE"/>
    <property type="match status" value="1"/>
</dbReference>
<evidence type="ECO:0000256" key="3">
    <source>
        <dbReference type="ARBA" id="ARBA00022679"/>
    </source>
</evidence>
<dbReference type="EC" id="2.7.7.64" evidence="6"/>
<dbReference type="Gene3D" id="3.90.550.10">
    <property type="entry name" value="Spore Coat Polysaccharide Biosynthesis Protein SpsA, Chain A"/>
    <property type="match status" value="1"/>
</dbReference>
<feature type="compositionally biased region" description="Pro residues" evidence="8">
    <location>
        <begin position="28"/>
        <end position="50"/>
    </location>
</feature>
<comment type="catalytic activity">
    <reaction evidence="7">
        <text>a monosaccharide 1-phosphate + UTP + H(+) = a UDP-monosaccharide + diphosphate</text>
        <dbReference type="Rhea" id="RHEA:13205"/>
        <dbReference type="ChEBI" id="CHEBI:15378"/>
        <dbReference type="ChEBI" id="CHEBI:33019"/>
        <dbReference type="ChEBI" id="CHEBI:46398"/>
        <dbReference type="ChEBI" id="CHEBI:140358"/>
        <dbReference type="ChEBI" id="CHEBI:140359"/>
        <dbReference type="EC" id="2.7.7.64"/>
    </reaction>
</comment>
<dbReference type="EMBL" id="JBGBPQ010000007">
    <property type="protein sequence ID" value="KAL1521263.1"/>
    <property type="molecule type" value="Genomic_DNA"/>
</dbReference>
<dbReference type="PANTHER" id="PTHR11952">
    <property type="entry name" value="UDP- GLUCOSE PYROPHOSPHORYLASE"/>
    <property type="match status" value="1"/>
</dbReference>
<dbReference type="AlphaFoldDB" id="A0AB34JJW3"/>
<comment type="caution">
    <text evidence="9">The sequence shown here is derived from an EMBL/GenBank/DDBJ whole genome shotgun (WGS) entry which is preliminary data.</text>
</comment>
<evidence type="ECO:0000256" key="7">
    <source>
        <dbReference type="ARBA" id="ARBA00048259"/>
    </source>
</evidence>
<reference evidence="9 10" key="1">
    <citation type="journal article" date="2024" name="Science">
        <title>Giant polyketide synthase enzymes in the biosynthesis of giant marine polyether toxins.</title>
        <authorList>
            <person name="Fallon T.R."/>
            <person name="Shende V.V."/>
            <person name="Wierzbicki I.H."/>
            <person name="Pendleton A.L."/>
            <person name="Watervoot N.F."/>
            <person name="Auber R.P."/>
            <person name="Gonzalez D.J."/>
            <person name="Wisecaver J.H."/>
            <person name="Moore B.S."/>
        </authorList>
    </citation>
    <scope>NUCLEOTIDE SEQUENCE [LARGE SCALE GENOMIC DNA]</scope>
    <source>
        <strain evidence="9 10">12B1</strain>
    </source>
</reference>
<dbReference type="GO" id="GO:0003977">
    <property type="term" value="F:UDP-N-acetylglucosamine diphosphorylase activity"/>
    <property type="evidence" value="ECO:0007669"/>
    <property type="project" value="TreeGrafter"/>
</dbReference>
<feature type="compositionally biased region" description="Low complexity" evidence="8">
    <location>
        <begin position="13"/>
        <end position="22"/>
    </location>
</feature>
<dbReference type="InterPro" id="IPR039741">
    <property type="entry name" value="UDP-sugar_pyrophosphorylase"/>
</dbReference>
<feature type="compositionally biased region" description="Low complexity" evidence="8">
    <location>
        <begin position="51"/>
        <end position="70"/>
    </location>
</feature>
<proteinExistence type="inferred from homology"/>
<organism evidence="9 10">
    <name type="scientific">Prymnesium parvum</name>
    <name type="common">Toxic golden alga</name>
    <dbReference type="NCBI Taxonomy" id="97485"/>
    <lineage>
        <taxon>Eukaryota</taxon>
        <taxon>Haptista</taxon>
        <taxon>Haptophyta</taxon>
        <taxon>Prymnesiophyceae</taxon>
        <taxon>Prymnesiales</taxon>
        <taxon>Prymnesiaceae</taxon>
        <taxon>Prymnesium</taxon>
    </lineage>
</organism>
<evidence type="ECO:0000256" key="2">
    <source>
        <dbReference type="ARBA" id="ARBA00001946"/>
    </source>
</evidence>
<dbReference type="GO" id="GO:0006048">
    <property type="term" value="P:UDP-N-acetylglucosamine biosynthetic process"/>
    <property type="evidence" value="ECO:0007669"/>
    <property type="project" value="TreeGrafter"/>
</dbReference>
<sequence>MASRHLPSPPLRRVPSLPLASSCSQNHPPSPTPRSSSPNPPSPLPSPPSSPQAAASPPLHRPDASPLSSPRLPPSPPPSPPSDPHASTPPPAELHADDLRLVQQLVELGQAHLFAAWPPEGECDEEKAAMLAQLRTLDANYPGGLAAYVSSARRLLGLSQRGENPMEGWQPSVPEEGVDLQPGTPAYEQAERRGLEEAAAIGFVVPAGGLGERLGFSGVKFALPADTCSGCTVLEVYIGYILAIQREAHRRTGTPAELPLAIMVSADTEAGILALLQQNNFYGMKESQVTFLKQEKVAALSDTDARIALAAPFKVATKPHGHGDVHFLMHSSGTASRWAANGIRWIMFFQDTNTLYFSTFLASVGVSAAQQLAVNIIACPRKAKEAIGCVAQLDHEDGRRMVASVEYNQIEPLLVASGFADGDVNEPEGSAYPAGFSRFPGNINELLFHVPSYLEVLAATGGKIDEFINPKYADASRSTFKSPTRLECMMQDYVKTVPHGQKVGWTRYPQEFGYFPCKNDIVTGASLSAKDVPPQTASTAEMAVYNMHCTCLRKLGADVAPPLPRSFRGVGVSVGPMVSLLPDFAPCLTLLSAKLPSPSKIAISQRSSLVVRGENIEILSLKLDGALEIFVAPGASLRIESMEVVNKGWELVELSDSEQAVADEESAIRGFRTIKHETRTILVSEGQSITINGTHGKKASMTDLTVRSPRHMDVTDANHLLAKQTPRRKGCSCTVS</sequence>
<gene>
    <name evidence="9" type="ORF">AB1Y20_020932</name>
</gene>
<evidence type="ECO:0000313" key="9">
    <source>
        <dbReference type="EMBL" id="KAL1521263.1"/>
    </source>
</evidence>
<dbReference type="Gene3D" id="2.160.10.30">
    <property type="match status" value="1"/>
</dbReference>
<dbReference type="FunFam" id="2.160.10.30:FF:000001">
    <property type="entry name" value="UDP-sugar pyrophosphorylase"/>
    <property type="match status" value="1"/>
</dbReference>
<keyword evidence="10" id="KW-1185">Reference proteome</keyword>